<proteinExistence type="predicted"/>
<keyword evidence="3" id="KW-1185">Reference proteome</keyword>
<dbReference type="AlphaFoldDB" id="A0A232LRN5"/>
<feature type="region of interest" description="Disordered" evidence="1">
    <location>
        <begin position="223"/>
        <end position="262"/>
    </location>
</feature>
<organism evidence="2 3">
    <name type="scientific">Elaphomyces granulatus</name>
    <dbReference type="NCBI Taxonomy" id="519963"/>
    <lineage>
        <taxon>Eukaryota</taxon>
        <taxon>Fungi</taxon>
        <taxon>Dikarya</taxon>
        <taxon>Ascomycota</taxon>
        <taxon>Pezizomycotina</taxon>
        <taxon>Eurotiomycetes</taxon>
        <taxon>Eurotiomycetidae</taxon>
        <taxon>Eurotiales</taxon>
        <taxon>Elaphomycetaceae</taxon>
        <taxon>Elaphomyces</taxon>
    </lineage>
</organism>
<accession>A0A232LRN5</accession>
<reference evidence="2 3" key="1">
    <citation type="journal article" date="2015" name="Environ. Microbiol.">
        <title>Metagenome sequence of Elaphomyces granulatus from sporocarp tissue reveals Ascomycota ectomycorrhizal fingerprints of genome expansion and a Proteobacteria-rich microbiome.</title>
        <authorList>
            <person name="Quandt C.A."/>
            <person name="Kohler A."/>
            <person name="Hesse C.N."/>
            <person name="Sharpton T.J."/>
            <person name="Martin F."/>
            <person name="Spatafora J.W."/>
        </authorList>
    </citation>
    <scope>NUCLEOTIDE SEQUENCE [LARGE SCALE GENOMIC DNA]</scope>
    <source>
        <strain evidence="2 3">OSC145934</strain>
    </source>
</reference>
<evidence type="ECO:0000313" key="2">
    <source>
        <dbReference type="EMBL" id="OXV06688.1"/>
    </source>
</evidence>
<sequence>MIRLQPTAISLSDAEVQTGLQHIMLCHTLITNLENLDIDCYYEYWDGETHEGSSIDLEHQKDENRLNQTTSAPESDALQTSQANSTSILVTESDDPTMFSCKSTSKKMPYQTQQQKLPSNKHSTNSHPSTSPSYDARLSDTCAVENGEDYPGKGLPRGLSRSHDGQQFKPPEISGLCDTNLDLSFPRTPFSVLYFPTMYERTRLAGEAESEFTNDMPINPAILRFPDASTSSDQGERPLETAPSVAQGTDNNPLKDPRTLTNSNDNTLLQPSLAWSSCDPPHGPAVTKLVLEESVAFRDRFSFLVSTLDRENDLAEDFCLNEVRSIPMGEWYRC</sequence>
<dbReference type="EMBL" id="NPHW01005509">
    <property type="protein sequence ID" value="OXV06688.1"/>
    <property type="molecule type" value="Genomic_DNA"/>
</dbReference>
<dbReference type="OrthoDB" id="10659339at2759"/>
<feature type="compositionally biased region" description="Polar residues" evidence="1">
    <location>
        <begin position="69"/>
        <end position="90"/>
    </location>
</feature>
<evidence type="ECO:0000313" key="3">
    <source>
        <dbReference type="Proteomes" id="UP000243515"/>
    </source>
</evidence>
<comment type="caution">
    <text evidence="2">The sequence shown here is derived from an EMBL/GenBank/DDBJ whole genome shotgun (WGS) entry which is preliminary data.</text>
</comment>
<dbReference type="Proteomes" id="UP000243515">
    <property type="component" value="Unassembled WGS sequence"/>
</dbReference>
<protein>
    <submittedName>
        <fullName evidence="2">Uncharacterized protein</fullName>
    </submittedName>
</protein>
<feature type="region of interest" description="Disordered" evidence="1">
    <location>
        <begin position="69"/>
        <end position="170"/>
    </location>
</feature>
<evidence type="ECO:0000256" key="1">
    <source>
        <dbReference type="SAM" id="MobiDB-lite"/>
    </source>
</evidence>
<name>A0A232LRN5_9EURO</name>
<gene>
    <name evidence="2" type="ORF">Egran_05545</name>
</gene>
<feature type="compositionally biased region" description="Low complexity" evidence="1">
    <location>
        <begin position="120"/>
        <end position="133"/>
    </location>
</feature>